<dbReference type="OrthoDB" id="8717545at2"/>
<dbReference type="InterPro" id="IPR025146">
    <property type="entry name" value="DUF4088"/>
</dbReference>
<protein>
    <submittedName>
        <fullName evidence="2">DUF4088 domain-containing protein</fullName>
    </submittedName>
    <submittedName>
        <fullName evidence="1">DUF4088 family protein</fullName>
    </submittedName>
</protein>
<organism evidence="2 3">
    <name type="scientific">Herbaspirillum robiniae</name>
    <dbReference type="NCBI Taxonomy" id="2014887"/>
    <lineage>
        <taxon>Bacteria</taxon>
        <taxon>Pseudomonadati</taxon>
        <taxon>Pseudomonadota</taxon>
        <taxon>Betaproteobacteria</taxon>
        <taxon>Burkholderiales</taxon>
        <taxon>Oxalobacteraceae</taxon>
        <taxon>Herbaspirillum</taxon>
    </lineage>
</organism>
<accession>A0A246WM78</accession>
<comment type="caution">
    <text evidence="2">The sequence shown here is derived from an EMBL/GenBank/DDBJ whole genome shotgun (WGS) entry which is preliminary data.</text>
</comment>
<dbReference type="Proteomes" id="UP000536746">
    <property type="component" value="Unassembled WGS sequence"/>
</dbReference>
<dbReference type="Proteomes" id="UP000197596">
    <property type="component" value="Unassembled WGS sequence"/>
</dbReference>
<keyword evidence="4" id="KW-1185">Reference proteome</keyword>
<reference evidence="2 3" key="1">
    <citation type="submission" date="2017-06" db="EMBL/GenBank/DDBJ databases">
        <title>Herbaspirillum phytohormonus sp. nov., isolated from the root nodule of Robinia pseudoacacia in lead-zinc mine.</title>
        <authorList>
            <person name="Fan M."/>
            <person name="Lin Y."/>
        </authorList>
    </citation>
    <scope>NUCLEOTIDE SEQUENCE [LARGE SCALE GENOMIC DNA]</scope>
    <source>
        <strain evidence="2 3">HZ10</strain>
    </source>
</reference>
<dbReference type="AlphaFoldDB" id="A0A246WM78"/>
<dbReference type="EMBL" id="NJGU01000010">
    <property type="protein sequence ID" value="OWY27475.1"/>
    <property type="molecule type" value="Genomic_DNA"/>
</dbReference>
<evidence type="ECO:0000313" key="4">
    <source>
        <dbReference type="Proteomes" id="UP000536746"/>
    </source>
</evidence>
<sequence length="239" mass="26696">MKQIKLNLKDDVFESLDRDYKNFVRLSTKVDSGFVAPSFDAFLLAKVSENPHFLTEEAVHHMMISGQYAWAKRAMDKEFPDVVAILIEQASSYGFHIAVRHDWGTDDLVAASRAWATAIIKQAKGDETQIDVLAGQIKSASTSIAVVQEKLKSPASQLAHALVQELRETHIAIEHATGAVAREKLGALRSLLRLGRAYGNVSEKAEQEMIERLKTQKPWLFTEGPKGFWGHVAAWWRGV</sequence>
<evidence type="ECO:0000313" key="2">
    <source>
        <dbReference type="EMBL" id="OWY27475.1"/>
    </source>
</evidence>
<evidence type="ECO:0000313" key="1">
    <source>
        <dbReference type="EMBL" id="NUU03397.1"/>
    </source>
</evidence>
<name>A0A246WM78_9BURK</name>
<dbReference type="RefSeq" id="WP_079218270.1">
    <property type="nucleotide sequence ID" value="NZ_CP018845.1"/>
</dbReference>
<reference evidence="1 4" key="2">
    <citation type="journal article" date="2020" name="Front. Plant Sci.">
        <title>Isolation of Rhizosphere Bacteria That Improve Quality and Water Stress Tolerance in Greenhouse Ornamentals.</title>
        <authorList>
            <person name="Nordstedt N.P."/>
            <person name="Jones M.L."/>
        </authorList>
    </citation>
    <scope>NUCLEOTIDE SEQUENCE [LARGE SCALE GENOMIC DNA]</scope>
    <source>
        <strain evidence="1 4">C6C2</strain>
    </source>
</reference>
<proteinExistence type="predicted"/>
<evidence type="ECO:0000313" key="3">
    <source>
        <dbReference type="Proteomes" id="UP000197596"/>
    </source>
</evidence>
<gene>
    <name evidence="2" type="ORF">CEJ42_18050</name>
    <name evidence="1" type="ORF">HNO84_17450</name>
</gene>
<dbReference type="EMBL" id="JABFMT010000021">
    <property type="protein sequence ID" value="NUU03397.1"/>
    <property type="molecule type" value="Genomic_DNA"/>
</dbReference>
<dbReference type="Pfam" id="PF13317">
    <property type="entry name" value="DUF4088"/>
    <property type="match status" value="1"/>
</dbReference>